<keyword evidence="1 2" id="KW-0539">Nucleus</keyword>
<dbReference type="GO" id="GO:0006355">
    <property type="term" value="P:regulation of DNA-templated transcription"/>
    <property type="evidence" value="ECO:0007669"/>
    <property type="project" value="InterPro"/>
</dbReference>
<dbReference type="PANTHER" id="PTHR23195">
    <property type="entry name" value="YEATS DOMAIN"/>
    <property type="match status" value="1"/>
</dbReference>
<comment type="caution">
    <text evidence="4">The sequence shown here is derived from an EMBL/GenBank/DDBJ whole genome shotgun (WGS) entry which is preliminary data.</text>
</comment>
<comment type="subcellular location">
    <subcellularLocation>
        <location evidence="2">Nucleus</location>
    </subcellularLocation>
</comment>
<evidence type="ECO:0000313" key="4">
    <source>
        <dbReference type="EMBL" id="KAK4882681.1"/>
    </source>
</evidence>
<evidence type="ECO:0000256" key="1">
    <source>
        <dbReference type="ARBA" id="ARBA00023242"/>
    </source>
</evidence>
<feature type="domain" description="YEATS" evidence="3">
    <location>
        <begin position="190"/>
        <end position="396"/>
    </location>
</feature>
<dbReference type="AlphaFoldDB" id="A0AAN7PKM0"/>
<reference evidence="5" key="1">
    <citation type="submission" date="2023-01" db="EMBL/GenBank/DDBJ databases">
        <title>Key to firefly adult light organ development and bioluminescence: homeobox transcription factors regulate luciferase expression and transportation to peroxisome.</title>
        <authorList>
            <person name="Fu X."/>
        </authorList>
    </citation>
    <scope>NUCLEOTIDE SEQUENCE [LARGE SCALE GENOMIC DNA]</scope>
</reference>
<dbReference type="CDD" id="cd16907">
    <property type="entry name" value="YEATS_YEATS2_like"/>
    <property type="match status" value="1"/>
</dbReference>
<dbReference type="Pfam" id="PF03366">
    <property type="entry name" value="YEATS"/>
    <property type="match status" value="1"/>
</dbReference>
<evidence type="ECO:0000313" key="5">
    <source>
        <dbReference type="Proteomes" id="UP001353858"/>
    </source>
</evidence>
<evidence type="ECO:0000256" key="2">
    <source>
        <dbReference type="PROSITE-ProRule" id="PRU00376"/>
    </source>
</evidence>
<sequence>MTSPKKGSLVDPDYELTEVAREHIKLKENAENRETLEKIIDIINREFKTELDHRQSQLDLIQQRLSKAQKTLHLLKYVLINTYYNEKHLFAHNHEESNAEDQLISNKNRLHPAVKNVMLGLNSNDYKLNANKSPRKKMKFVDNVNINVSQKLSLDKLSEPNDKTVIQDCRKDAQVLNHSLSQQKEEYDMIRNRKKAKYRIVVGNISKWMPSDSEEDKSTHKWMVYVRGSKENPDISHFVEKVVFYLHPSYQPNDVVELRHPPFHLSRRGWGEFPMRVKIFFQYSLNKPVDIIHNLKLDKTFTGQQTLGNETIVNLFLYKNEKSPKDNENDFGVMAIKEEVQDDLMENEIQSNLNILEDPINEDKSYIEHDYCSVELNEEGSKNELDLQNYDFFREHSYARTKISTEPIKIELVSTEESHNHNLMYGISDTELKKLDNVEEIVSEIKTNDSRSILPSATVIAIKKIRRPQESLLKKFNKNTSQIVDLSNSRLIVLHSSQNSNDPKILLSNTSFVPIDYKKYQINLPKNRFKTAREALPYLFKRMPLVSELAANLDYKCTFPYAAKCLEEYSSWNVGRRLSAEWYRTKMVLKIVQDAKLKGCENYTGKTLIMYARSHGYTPLANYEIFKNACASDVVNDCEDQNVDGDERNKSILPILMDSDVVVDVINCTSDENKTNTFTHKIKLVDQKNDRACSFVRQMVLDAGIILKPQEIIPGVIFNGAERMLLQALLCLAEDLIRKARTNLVYKGNFQEESAVIDVEDIRKVLSQRPQFKFLLNLITSD</sequence>
<name>A0AAN7PKM0_9COLE</name>
<dbReference type="Proteomes" id="UP001353858">
    <property type="component" value="Unassembled WGS sequence"/>
</dbReference>
<dbReference type="EMBL" id="JARPUR010000002">
    <property type="protein sequence ID" value="KAK4882681.1"/>
    <property type="molecule type" value="Genomic_DNA"/>
</dbReference>
<dbReference type="InterPro" id="IPR005033">
    <property type="entry name" value="YEATS"/>
</dbReference>
<dbReference type="InterPro" id="IPR055127">
    <property type="entry name" value="YEATS2_3HBD"/>
</dbReference>
<dbReference type="Pfam" id="PF22951">
    <property type="entry name" value="3HBD"/>
    <property type="match status" value="1"/>
</dbReference>
<dbReference type="InterPro" id="IPR038704">
    <property type="entry name" value="YEAST_sf"/>
</dbReference>
<keyword evidence="5" id="KW-1185">Reference proteome</keyword>
<dbReference type="PROSITE" id="PS51037">
    <property type="entry name" value="YEATS"/>
    <property type="match status" value="1"/>
</dbReference>
<organism evidence="4 5">
    <name type="scientific">Aquatica leii</name>
    <dbReference type="NCBI Taxonomy" id="1421715"/>
    <lineage>
        <taxon>Eukaryota</taxon>
        <taxon>Metazoa</taxon>
        <taxon>Ecdysozoa</taxon>
        <taxon>Arthropoda</taxon>
        <taxon>Hexapoda</taxon>
        <taxon>Insecta</taxon>
        <taxon>Pterygota</taxon>
        <taxon>Neoptera</taxon>
        <taxon>Endopterygota</taxon>
        <taxon>Coleoptera</taxon>
        <taxon>Polyphaga</taxon>
        <taxon>Elateriformia</taxon>
        <taxon>Elateroidea</taxon>
        <taxon>Lampyridae</taxon>
        <taxon>Luciolinae</taxon>
        <taxon>Aquatica</taxon>
    </lineage>
</organism>
<dbReference type="InterPro" id="IPR055129">
    <property type="entry name" value="YEATS_dom"/>
</dbReference>
<proteinExistence type="predicted"/>
<evidence type="ECO:0000259" key="3">
    <source>
        <dbReference type="PROSITE" id="PS51037"/>
    </source>
</evidence>
<protein>
    <recommendedName>
        <fullName evidence="3">YEATS domain-containing protein</fullName>
    </recommendedName>
</protein>
<dbReference type="Gene3D" id="2.60.40.1970">
    <property type="entry name" value="YEATS domain"/>
    <property type="match status" value="1"/>
</dbReference>
<accession>A0AAN7PKM0</accession>
<dbReference type="GO" id="GO:0005634">
    <property type="term" value="C:nucleus"/>
    <property type="evidence" value="ECO:0007669"/>
    <property type="project" value="UniProtKB-SubCell"/>
</dbReference>
<gene>
    <name evidence="4" type="ORF">RN001_006000</name>
</gene>